<feature type="signal peptide" evidence="1">
    <location>
        <begin position="1"/>
        <end position="20"/>
    </location>
</feature>
<name>A0A4D5RIV7_IXOSC</name>
<dbReference type="InterPro" id="IPR009832">
    <property type="entry name" value="DUF1397"/>
</dbReference>
<reference evidence="2" key="1">
    <citation type="submission" date="2019-04" db="EMBL/GenBank/DDBJ databases">
        <title>An insight into the mialome of Ixodes scapularis.</title>
        <authorList>
            <person name="Ribeiro J.M."/>
            <person name="Mather T.N."/>
            <person name="Karim S."/>
        </authorList>
    </citation>
    <scope>NUCLEOTIDE SEQUENCE</scope>
</reference>
<dbReference type="VEuPathDB" id="VectorBase:ISCI022391"/>
<sequence length="410" mass="44852">MSVFYGILAATCLIFGIASAQDPPPNVCETSFMDSCYETAINESMQLISENLHNRLGHLCGRLTDANSTMFSSCGSFAETCSSEDPWKKPIEDVIGALCSETNVRIFSTPLVPSAQCFHVDYAFECISKSLNVYGNLTDYIRSFRNKSTCRRVVDKVRECAVGVFDICHNSEALHAMKGALLSIVDVALNATGCDAIEEHDESGSAVPRPSECQTQMTRITACLKDIVSPNTVAGELLEKIRTRPQDFDATFCRTYESVLKCKSNLTSSSCYSAKARAALAKNIDAFSKARSFLCANSRKKLLEFADSFQKDGCNPNDDVINECSRDYVRNVTSADTATSMEEVHKSFRAQMECIRKEFSDCKDKSPARLVSEAFLDEATAAFLAGGAASHSSLWQWLALAVGVVLLRGA</sequence>
<keyword evidence="1" id="KW-0732">Signal</keyword>
<feature type="chain" id="PRO_5020028171" evidence="1">
    <location>
        <begin position="21"/>
        <end position="410"/>
    </location>
</feature>
<evidence type="ECO:0000313" key="2">
    <source>
        <dbReference type="EMBL" id="MOY36601.1"/>
    </source>
</evidence>
<protein>
    <submittedName>
        <fullName evidence="2">Putative conserved secreted protein</fullName>
    </submittedName>
</protein>
<accession>A0A4D5RIV7</accession>
<proteinExistence type="predicted"/>
<dbReference type="VEuPathDB" id="VectorBase:ISCP_019102"/>
<dbReference type="AlphaFoldDB" id="A0A4D5RIV7"/>
<organism evidence="2">
    <name type="scientific">Ixodes scapularis</name>
    <name type="common">Black-legged tick</name>
    <name type="synonym">Deer tick</name>
    <dbReference type="NCBI Taxonomy" id="6945"/>
    <lineage>
        <taxon>Eukaryota</taxon>
        <taxon>Metazoa</taxon>
        <taxon>Ecdysozoa</taxon>
        <taxon>Arthropoda</taxon>
        <taxon>Chelicerata</taxon>
        <taxon>Arachnida</taxon>
        <taxon>Acari</taxon>
        <taxon>Parasitiformes</taxon>
        <taxon>Ixodida</taxon>
        <taxon>Ixodoidea</taxon>
        <taxon>Ixodidae</taxon>
        <taxon>Ixodinae</taxon>
        <taxon>Ixodes</taxon>
    </lineage>
</organism>
<dbReference type="VEuPathDB" id="VectorBase:ISCW022391"/>
<dbReference type="EMBL" id="GHJT01002630">
    <property type="protein sequence ID" value="MOY36601.1"/>
    <property type="molecule type" value="Transcribed_RNA"/>
</dbReference>
<evidence type="ECO:0000256" key="1">
    <source>
        <dbReference type="SAM" id="SignalP"/>
    </source>
</evidence>
<dbReference type="Pfam" id="PF07165">
    <property type="entry name" value="DUF1397"/>
    <property type="match status" value="1"/>
</dbReference>
<dbReference type="OrthoDB" id="6481473at2759"/>